<dbReference type="EMBL" id="ATCF01000025">
    <property type="protein sequence ID" value="EPD98391.1"/>
    <property type="molecule type" value="Genomic_DNA"/>
</dbReference>
<dbReference type="Proteomes" id="UP000014400">
    <property type="component" value="Unassembled WGS sequence"/>
</dbReference>
<dbReference type="eggNOG" id="COG5319">
    <property type="taxonomic scope" value="Bacteria"/>
</dbReference>
<dbReference type="RefSeq" id="WP_016474940.1">
    <property type="nucleotide sequence ID" value="NZ_KE150480.1"/>
</dbReference>
<name>S3BD55_9BURK</name>
<evidence type="ECO:0000313" key="2">
    <source>
        <dbReference type="EMBL" id="EPD98391.1"/>
    </source>
</evidence>
<evidence type="ECO:0000259" key="1">
    <source>
        <dbReference type="SMART" id="SM00834"/>
    </source>
</evidence>
<comment type="caution">
    <text evidence="2">The sequence shown here is derived from an EMBL/GenBank/DDBJ whole genome shotgun (WGS) entry which is preliminary data.</text>
</comment>
<evidence type="ECO:0000313" key="3">
    <source>
        <dbReference type="Proteomes" id="UP000014400"/>
    </source>
</evidence>
<keyword evidence="3" id="KW-1185">Reference proteome</keyword>
<sequence>MSLKIFDYRCENHHVFEAWLRSEVDAGPSACPVCGSLVLSRLPSAPAVRAAEASASSQSAAPAASLSDLLTALRHAAMKARDVGEDFPETVRAMASGAAACESVRGKCTPREEAELRAEGIDVLALPKDWFEPMN</sequence>
<dbReference type="Pfam" id="PF06676">
    <property type="entry name" value="DUF1178"/>
    <property type="match status" value="1"/>
</dbReference>
<dbReference type="HOGENOM" id="CLU_112041_1_0_4"/>
<dbReference type="InterPro" id="IPR009562">
    <property type="entry name" value="DUF1178"/>
</dbReference>
<reference evidence="2 3" key="1">
    <citation type="submission" date="2013-04" db="EMBL/GenBank/DDBJ databases">
        <title>The Genome Sequence of Sutterella wadsworthensis HGA0223.</title>
        <authorList>
            <consortium name="The Broad Institute Genomics Platform"/>
            <person name="Earl A."/>
            <person name="Ward D."/>
            <person name="Feldgarden M."/>
            <person name="Gevers D."/>
            <person name="Schmidt T.M."/>
            <person name="Dover J."/>
            <person name="Dai D."/>
            <person name="Walker B."/>
            <person name="Young S."/>
            <person name="Zeng Q."/>
            <person name="Gargeya S."/>
            <person name="Fitzgerald M."/>
            <person name="Haas B."/>
            <person name="Abouelleil A."/>
            <person name="Allen A.W."/>
            <person name="Alvarado L."/>
            <person name="Arachchi H.M."/>
            <person name="Berlin A.M."/>
            <person name="Chapman S.B."/>
            <person name="Gainer-Dewar J."/>
            <person name="Goldberg J."/>
            <person name="Griggs A."/>
            <person name="Gujja S."/>
            <person name="Hansen M."/>
            <person name="Howarth C."/>
            <person name="Imamovic A."/>
            <person name="Ireland A."/>
            <person name="Larimer J."/>
            <person name="McCowan C."/>
            <person name="Murphy C."/>
            <person name="Pearson M."/>
            <person name="Poon T.W."/>
            <person name="Priest M."/>
            <person name="Roberts A."/>
            <person name="Saif S."/>
            <person name="Shea T."/>
            <person name="Sisk P."/>
            <person name="Sykes S."/>
            <person name="Wortman J."/>
            <person name="Nusbaum C."/>
            <person name="Birren B."/>
        </authorList>
    </citation>
    <scope>NUCLEOTIDE SEQUENCE [LARGE SCALE GENOMIC DNA]</scope>
    <source>
        <strain evidence="2 3">HGA0223</strain>
    </source>
</reference>
<dbReference type="AlphaFoldDB" id="S3BD55"/>
<accession>S3BD55</accession>
<dbReference type="PATRIC" id="fig|1203554.3.peg.1860"/>
<dbReference type="STRING" id="1203554.HMPREF1476_01775"/>
<proteinExistence type="predicted"/>
<feature type="domain" description="Putative regulatory protein FmdB zinc ribbon" evidence="1">
    <location>
        <begin position="5"/>
        <end position="44"/>
    </location>
</feature>
<dbReference type="InterPro" id="IPR013429">
    <property type="entry name" value="Regulatory_FmdB_Zinc_ribbon"/>
</dbReference>
<dbReference type="SMART" id="SM00834">
    <property type="entry name" value="CxxC_CXXC_SSSS"/>
    <property type="match status" value="1"/>
</dbReference>
<gene>
    <name evidence="2" type="ORF">HMPREF1476_01775</name>
</gene>
<organism evidence="2 3">
    <name type="scientific">Sutterella wadsworthensis HGA0223</name>
    <dbReference type="NCBI Taxonomy" id="1203554"/>
    <lineage>
        <taxon>Bacteria</taxon>
        <taxon>Pseudomonadati</taxon>
        <taxon>Pseudomonadota</taxon>
        <taxon>Betaproteobacteria</taxon>
        <taxon>Burkholderiales</taxon>
        <taxon>Sutterellaceae</taxon>
        <taxon>Sutterella</taxon>
    </lineage>
</organism>
<protein>
    <recommendedName>
        <fullName evidence="1">Putative regulatory protein FmdB zinc ribbon domain-containing protein</fullName>
    </recommendedName>
</protein>